<dbReference type="EMBL" id="ML996151">
    <property type="protein sequence ID" value="KAF2734214.1"/>
    <property type="molecule type" value="Genomic_DNA"/>
</dbReference>
<evidence type="ECO:0000313" key="2">
    <source>
        <dbReference type="Proteomes" id="UP000799444"/>
    </source>
</evidence>
<protein>
    <recommendedName>
        <fullName evidence="3">Cytidyltransferase-like domain-containing protein</fullName>
    </recommendedName>
</protein>
<dbReference type="OrthoDB" id="3558741at2759"/>
<gene>
    <name evidence="1" type="ORF">EJ04DRAFT_523908</name>
</gene>
<comment type="caution">
    <text evidence="1">The sequence shown here is derived from an EMBL/GenBank/DDBJ whole genome shotgun (WGS) entry which is preliminary data.</text>
</comment>
<evidence type="ECO:0008006" key="3">
    <source>
        <dbReference type="Google" id="ProtNLM"/>
    </source>
</evidence>
<evidence type="ECO:0000313" key="1">
    <source>
        <dbReference type="EMBL" id="KAF2734214.1"/>
    </source>
</evidence>
<dbReference type="Proteomes" id="UP000799444">
    <property type="component" value="Unassembled WGS sequence"/>
</dbReference>
<reference evidence="1" key="1">
    <citation type="journal article" date="2020" name="Stud. Mycol.">
        <title>101 Dothideomycetes genomes: a test case for predicting lifestyles and emergence of pathogens.</title>
        <authorList>
            <person name="Haridas S."/>
            <person name="Albert R."/>
            <person name="Binder M."/>
            <person name="Bloem J."/>
            <person name="Labutti K."/>
            <person name="Salamov A."/>
            <person name="Andreopoulos B."/>
            <person name="Baker S."/>
            <person name="Barry K."/>
            <person name="Bills G."/>
            <person name="Bluhm B."/>
            <person name="Cannon C."/>
            <person name="Castanera R."/>
            <person name="Culley D."/>
            <person name="Daum C."/>
            <person name="Ezra D."/>
            <person name="Gonzalez J."/>
            <person name="Henrissat B."/>
            <person name="Kuo A."/>
            <person name="Liang C."/>
            <person name="Lipzen A."/>
            <person name="Lutzoni F."/>
            <person name="Magnuson J."/>
            <person name="Mondo S."/>
            <person name="Nolan M."/>
            <person name="Ohm R."/>
            <person name="Pangilinan J."/>
            <person name="Park H.-J."/>
            <person name="Ramirez L."/>
            <person name="Alfaro M."/>
            <person name="Sun H."/>
            <person name="Tritt A."/>
            <person name="Yoshinaga Y."/>
            <person name="Zwiers L.-H."/>
            <person name="Turgeon B."/>
            <person name="Goodwin S."/>
            <person name="Spatafora J."/>
            <person name="Crous P."/>
            <person name="Grigoriev I."/>
        </authorList>
    </citation>
    <scope>NUCLEOTIDE SEQUENCE</scope>
    <source>
        <strain evidence="1">CBS 125425</strain>
    </source>
</reference>
<proteinExistence type="predicted"/>
<keyword evidence="2" id="KW-1185">Reference proteome</keyword>
<organism evidence="1 2">
    <name type="scientific">Polyplosphaeria fusca</name>
    <dbReference type="NCBI Taxonomy" id="682080"/>
    <lineage>
        <taxon>Eukaryota</taxon>
        <taxon>Fungi</taxon>
        <taxon>Dikarya</taxon>
        <taxon>Ascomycota</taxon>
        <taxon>Pezizomycotina</taxon>
        <taxon>Dothideomycetes</taxon>
        <taxon>Pleosporomycetidae</taxon>
        <taxon>Pleosporales</taxon>
        <taxon>Tetraplosphaeriaceae</taxon>
        <taxon>Polyplosphaeria</taxon>
    </lineage>
</organism>
<name>A0A9P4QWY8_9PLEO</name>
<sequence length="329" mass="37465">MEAKSKEVKLEPLDHFIQRAMSKIEKDIHTRSNTPYHGYTNPSFPSIDNQRTPYLRSDQMNRILLYHGCFNPPHMEHKTTLCHSFLPAGSNLGIIAAIIVLADDQDCMRKQKKAGKELRMSLVLSREQRIQIWNDDMPSNWHWCFPRDYETMDLFEVELSKMCKKSGYDIEFVSVSGVDHFHDTDVISGGNIVCGTKERATFLRKDGSGGWTLNQASEYGPWNDLEEEYDTRTDILLESSEELLEQNLIALNQGAIPEYRGENRRQILSTCLDKAISRLGPIRYCVHPKNTKTKPCWVRFMLKRPLDMSEAELSMGGTSSGTSPGTGPG</sequence>
<accession>A0A9P4QWY8</accession>
<dbReference type="AlphaFoldDB" id="A0A9P4QWY8"/>